<comment type="caution">
    <text evidence="9">The sequence shown here is derived from an EMBL/GenBank/DDBJ whole genome shotgun (WGS) entry which is preliminary data.</text>
</comment>
<dbReference type="NCBIfam" id="TIGR00018">
    <property type="entry name" value="panC"/>
    <property type="match status" value="1"/>
</dbReference>
<keyword evidence="3 8" id="KW-0436">Ligase</keyword>
<dbReference type="PANTHER" id="PTHR21299:SF1">
    <property type="entry name" value="PANTOATE--BETA-ALANINE LIGASE"/>
    <property type="match status" value="1"/>
</dbReference>
<dbReference type="GO" id="GO:0005829">
    <property type="term" value="C:cytosol"/>
    <property type="evidence" value="ECO:0007669"/>
    <property type="project" value="TreeGrafter"/>
</dbReference>
<dbReference type="RefSeq" id="WP_317162723.1">
    <property type="nucleotide sequence ID" value="NZ_WOWS01000003.1"/>
</dbReference>
<keyword evidence="10" id="KW-1185">Reference proteome</keyword>
<dbReference type="UniPathway" id="UPA00028">
    <property type="reaction ID" value="UER00005"/>
</dbReference>
<dbReference type="EMBL" id="WOWS01000003">
    <property type="protein sequence ID" value="MUU78514.1"/>
    <property type="molecule type" value="Genomic_DNA"/>
</dbReference>
<comment type="catalytic activity">
    <reaction evidence="7 8">
        <text>(R)-pantoate + beta-alanine + ATP = (R)-pantothenate + AMP + diphosphate + H(+)</text>
        <dbReference type="Rhea" id="RHEA:10912"/>
        <dbReference type="ChEBI" id="CHEBI:15378"/>
        <dbReference type="ChEBI" id="CHEBI:15980"/>
        <dbReference type="ChEBI" id="CHEBI:29032"/>
        <dbReference type="ChEBI" id="CHEBI:30616"/>
        <dbReference type="ChEBI" id="CHEBI:33019"/>
        <dbReference type="ChEBI" id="CHEBI:57966"/>
        <dbReference type="ChEBI" id="CHEBI:456215"/>
        <dbReference type="EC" id="6.3.2.1"/>
    </reaction>
</comment>
<comment type="subcellular location">
    <subcellularLocation>
        <location evidence="8">Cytoplasm</location>
    </subcellularLocation>
</comment>
<comment type="miscellaneous">
    <text evidence="8">The reaction proceeds by a bi uni uni bi ping pong mechanism.</text>
</comment>
<comment type="pathway">
    <text evidence="1 8">Cofactor biosynthesis; (R)-pantothenate biosynthesis; (R)-pantothenate from (R)-pantoate and beta-alanine: step 1/1.</text>
</comment>
<dbReference type="GO" id="GO:0004592">
    <property type="term" value="F:pantoate-beta-alanine ligase activity"/>
    <property type="evidence" value="ECO:0007669"/>
    <property type="project" value="UniProtKB-UniRule"/>
</dbReference>
<evidence type="ECO:0000256" key="6">
    <source>
        <dbReference type="ARBA" id="ARBA00022840"/>
    </source>
</evidence>
<keyword evidence="6 8" id="KW-0067">ATP-binding</keyword>
<evidence type="ECO:0000256" key="5">
    <source>
        <dbReference type="ARBA" id="ARBA00022741"/>
    </source>
</evidence>
<feature type="binding site" evidence="8">
    <location>
        <position position="156"/>
    </location>
    <ligand>
        <name>(R)-pantoate</name>
        <dbReference type="ChEBI" id="CHEBI:15980"/>
    </ligand>
</feature>
<keyword evidence="4 8" id="KW-0566">Pantothenate biosynthesis</keyword>
<dbReference type="InterPro" id="IPR003721">
    <property type="entry name" value="Pantoate_ligase"/>
</dbReference>
<dbReference type="AlphaFoldDB" id="A0A6L6UCN2"/>
<gene>
    <name evidence="8" type="primary">panC</name>
    <name evidence="9" type="ORF">GN138_08665</name>
</gene>
<feature type="binding site" evidence="8">
    <location>
        <position position="61"/>
    </location>
    <ligand>
        <name>(R)-pantoate</name>
        <dbReference type="ChEBI" id="CHEBI:15980"/>
    </ligand>
</feature>
<keyword evidence="8" id="KW-0963">Cytoplasm</keyword>
<protein>
    <recommendedName>
        <fullName evidence="8">Pantothenate synthetase</fullName>
        <shortName evidence="8">PS</shortName>
        <ecNumber evidence="8">6.3.2.1</ecNumber>
    </recommendedName>
    <alternativeName>
        <fullName evidence="8">Pantoate--beta-alanine ligase</fullName>
    </alternativeName>
    <alternativeName>
        <fullName evidence="8">Pantoate-activating enzyme</fullName>
    </alternativeName>
</protein>
<reference evidence="9 10" key="1">
    <citation type="submission" date="2019-12" db="EMBL/GenBank/DDBJ databases">
        <authorList>
            <person name="Li J."/>
        </authorList>
    </citation>
    <scope>NUCLEOTIDE SEQUENCE [LARGE SCALE GENOMIC DNA]</scope>
    <source>
        <strain evidence="9 10">HL2-2</strain>
    </source>
</reference>
<dbReference type="NCBIfam" id="TIGR00125">
    <property type="entry name" value="cyt_tran_rel"/>
    <property type="match status" value="1"/>
</dbReference>
<dbReference type="Proteomes" id="UP000478208">
    <property type="component" value="Unassembled WGS sequence"/>
</dbReference>
<feature type="binding site" evidence="8">
    <location>
        <begin position="187"/>
        <end position="190"/>
    </location>
    <ligand>
        <name>ATP</name>
        <dbReference type="ChEBI" id="CHEBI:30616"/>
    </ligand>
</feature>
<dbReference type="GO" id="GO:0005524">
    <property type="term" value="F:ATP binding"/>
    <property type="evidence" value="ECO:0007669"/>
    <property type="project" value="UniProtKB-KW"/>
</dbReference>
<evidence type="ECO:0000256" key="1">
    <source>
        <dbReference type="ARBA" id="ARBA00004990"/>
    </source>
</evidence>
<evidence type="ECO:0000313" key="9">
    <source>
        <dbReference type="EMBL" id="MUU78514.1"/>
    </source>
</evidence>
<dbReference type="HAMAP" id="MF_00158">
    <property type="entry name" value="PanC"/>
    <property type="match status" value="1"/>
</dbReference>
<dbReference type="InterPro" id="IPR004821">
    <property type="entry name" value="Cyt_trans-like"/>
</dbReference>
<evidence type="ECO:0000256" key="2">
    <source>
        <dbReference type="ARBA" id="ARBA00009256"/>
    </source>
</evidence>
<dbReference type="SUPFAM" id="SSF52374">
    <property type="entry name" value="Nucleotidylyl transferase"/>
    <property type="match status" value="1"/>
</dbReference>
<dbReference type="Gene3D" id="3.40.50.620">
    <property type="entry name" value="HUPs"/>
    <property type="match status" value="1"/>
</dbReference>
<evidence type="ECO:0000256" key="8">
    <source>
        <dbReference type="HAMAP-Rule" id="MF_00158"/>
    </source>
</evidence>
<dbReference type="GO" id="GO:0015940">
    <property type="term" value="P:pantothenate biosynthetic process"/>
    <property type="evidence" value="ECO:0007669"/>
    <property type="project" value="UniProtKB-UniRule"/>
</dbReference>
<dbReference type="PANTHER" id="PTHR21299">
    <property type="entry name" value="CYTIDYLATE KINASE/PANTOATE-BETA-ALANINE LIGASE"/>
    <property type="match status" value="1"/>
</dbReference>
<dbReference type="InterPro" id="IPR042176">
    <property type="entry name" value="Pantoate_ligase_C"/>
</dbReference>
<feature type="binding site" evidence="8">
    <location>
        <position position="61"/>
    </location>
    <ligand>
        <name>beta-alanine</name>
        <dbReference type="ChEBI" id="CHEBI:57966"/>
    </ligand>
</feature>
<dbReference type="EC" id="6.3.2.1" evidence="8"/>
<sequence>MKNFENKSDLSEYLNSLRAHIGTIGFVPTMGALHKGHLSLVKKALDENDYVVVSIFVNPTQFDNEEDLIKYPRTLDKDVTLLKTVNKDRIIVYAPSVEDIYNTNVRSNSFSFDGLEFEMEGAFRDGHFDGVGTIVKRLFEIVEPTKAYFGEKDFQQLQIIRKLVELYQLPVKVIGCPIHRATDGLAMSSRNTRLTKAQREMAPFIYKTLVNAKIMFGTKSAKYVTEWVEKQFSKQPLLKLEYFIIADIITLKPIKRKSKKKSYRAFVAVYAGDIRLIDNIALN</sequence>
<feature type="active site" description="Proton donor" evidence="8">
    <location>
        <position position="37"/>
    </location>
</feature>
<dbReference type="Gene3D" id="3.30.1300.10">
    <property type="entry name" value="Pantoate-beta-alanine ligase, C-terminal domain"/>
    <property type="match status" value="1"/>
</dbReference>
<comment type="function">
    <text evidence="8">Catalyzes the condensation of pantoate with beta-alanine in an ATP-dependent reaction via a pantoyl-adenylate intermediate.</text>
</comment>
<proteinExistence type="inferred from homology"/>
<feature type="binding site" evidence="8">
    <location>
        <begin position="150"/>
        <end position="153"/>
    </location>
    <ligand>
        <name>ATP</name>
        <dbReference type="ChEBI" id="CHEBI:30616"/>
    </ligand>
</feature>
<comment type="subunit">
    <text evidence="8">Homodimer.</text>
</comment>
<accession>A0A6L6UCN2</accession>
<dbReference type="InterPro" id="IPR014729">
    <property type="entry name" value="Rossmann-like_a/b/a_fold"/>
</dbReference>
<evidence type="ECO:0000313" key="10">
    <source>
        <dbReference type="Proteomes" id="UP000478208"/>
    </source>
</evidence>
<comment type="caution">
    <text evidence="8">Lacks conserved residue(s) required for the propagation of feature annotation.</text>
</comment>
<dbReference type="Pfam" id="PF02569">
    <property type="entry name" value="Pantoate_ligase"/>
    <property type="match status" value="1"/>
</dbReference>
<evidence type="ECO:0000256" key="7">
    <source>
        <dbReference type="ARBA" id="ARBA00048258"/>
    </source>
</evidence>
<feature type="binding site" evidence="8">
    <location>
        <begin position="30"/>
        <end position="37"/>
    </location>
    <ligand>
        <name>ATP</name>
        <dbReference type="ChEBI" id="CHEBI:30616"/>
    </ligand>
</feature>
<comment type="similarity">
    <text evidence="2 8">Belongs to the pantothenate synthetase family.</text>
</comment>
<evidence type="ECO:0000256" key="3">
    <source>
        <dbReference type="ARBA" id="ARBA00022598"/>
    </source>
</evidence>
<keyword evidence="5 8" id="KW-0547">Nucleotide-binding</keyword>
<organism evidence="9 10">
    <name type="scientific">Winogradskyella endarachnes</name>
    <dbReference type="NCBI Taxonomy" id="2681965"/>
    <lineage>
        <taxon>Bacteria</taxon>
        <taxon>Pseudomonadati</taxon>
        <taxon>Bacteroidota</taxon>
        <taxon>Flavobacteriia</taxon>
        <taxon>Flavobacteriales</taxon>
        <taxon>Flavobacteriaceae</taxon>
        <taxon>Winogradskyella</taxon>
    </lineage>
</organism>
<evidence type="ECO:0000256" key="4">
    <source>
        <dbReference type="ARBA" id="ARBA00022655"/>
    </source>
</evidence>
<name>A0A6L6UCN2_9FLAO</name>